<dbReference type="AlphaFoldDB" id="A0A1V3KX34"/>
<evidence type="ECO:0000313" key="9">
    <source>
        <dbReference type="EMBL" id="OOF82191.1"/>
    </source>
</evidence>
<keyword evidence="7" id="KW-0449">Lipoprotein</keyword>
<dbReference type="EMBL" id="MLAH01000094">
    <property type="protein sequence ID" value="OOF82191.1"/>
    <property type="molecule type" value="Genomic_DNA"/>
</dbReference>
<gene>
    <name evidence="8" type="primary">lpoA</name>
    <name evidence="9" type="ORF">BKG93_11465</name>
</gene>
<dbReference type="PANTHER" id="PTHR38038:SF1">
    <property type="entry name" value="PENICILLIN-BINDING PROTEIN ACTIVATOR LPOA"/>
    <property type="match status" value="1"/>
</dbReference>
<comment type="similarity">
    <text evidence="8">Belongs to the LpoA family.</text>
</comment>
<dbReference type="Gene3D" id="3.40.50.2300">
    <property type="match status" value="2"/>
</dbReference>
<dbReference type="InterPro" id="IPR028082">
    <property type="entry name" value="Peripla_BP_I"/>
</dbReference>
<dbReference type="InterPro" id="IPR011990">
    <property type="entry name" value="TPR-like_helical_dom_sf"/>
</dbReference>
<evidence type="ECO:0000256" key="8">
    <source>
        <dbReference type="HAMAP-Rule" id="MF_01890"/>
    </source>
</evidence>
<keyword evidence="5" id="KW-0564">Palmitate</keyword>
<dbReference type="STRING" id="1906745.BKG94_08185"/>
<dbReference type="InterPro" id="IPR007443">
    <property type="entry name" value="LpoA"/>
</dbReference>
<dbReference type="HAMAP" id="MF_01890">
    <property type="entry name" value="LpoA"/>
    <property type="match status" value="1"/>
</dbReference>
<keyword evidence="6 8" id="KW-0998">Cell outer membrane</keyword>
<dbReference type="GO" id="GO:0031241">
    <property type="term" value="C:periplasmic side of cell outer membrane"/>
    <property type="evidence" value="ECO:0007669"/>
    <property type="project" value="UniProtKB-UniRule"/>
</dbReference>
<protein>
    <recommendedName>
        <fullName evidence="8">Penicillin-binding protein activator LpoA</fullName>
        <shortName evidence="8">PBP activator LpoA</shortName>
    </recommendedName>
</protein>
<dbReference type="GO" id="GO:0030234">
    <property type="term" value="F:enzyme regulator activity"/>
    <property type="evidence" value="ECO:0007669"/>
    <property type="project" value="UniProtKB-UniRule"/>
</dbReference>
<evidence type="ECO:0000256" key="6">
    <source>
        <dbReference type="ARBA" id="ARBA00023237"/>
    </source>
</evidence>
<dbReference type="RefSeq" id="WP_077477162.1">
    <property type="nucleotide sequence ID" value="NZ_MLAH01000094.1"/>
</dbReference>
<keyword evidence="1 8" id="KW-0732">Signal</keyword>
<comment type="function">
    <text evidence="8">Regulator of peptidoglycan synthesis that is essential for the function of penicillin-binding protein 1A (PBP1a).</text>
</comment>
<dbReference type="GO" id="GO:0009252">
    <property type="term" value="P:peptidoglycan biosynthetic process"/>
    <property type="evidence" value="ECO:0007669"/>
    <property type="project" value="UniProtKB-UniRule"/>
</dbReference>
<sequence length="573" mass="62929">MSILLQGAGFKKRLMPILLSVALAGCSNLFGSSFTETLQRDANASSEFYMNKLEQTQSIEDKETYKLLAARAFIAENKIAQSEAILSELGELNDAQKLDRTLIEARLSAAKGANEVAESQLRLIDLNKLSRSQKSRYYETQVTIFENRKDVIEAVKSHIKMDENLTDVQRRQNNVDKTWALLRSANTGVINNASDDGNVALGGWLTLIKAYNDNIRQPVQLSQALQNWKSAYPNHAAATLFPKELQSLLNFQQTNLAQIGLVLPVSSDGQILGNTILSGFNDAKGNSTIPVQIFDSSSNSINDIIAQAKQAGVKALVGPLLKQNVESIINNPVSVQGMDVLALNATPNARAINQMCYYGLSPEDEAESAATKMWNDGIRNPVVAMPQNDLGQRVGNAFNVRWQQLASTDANIRYYNLPADVPYFFQENASNSTALYAVANPEELAEIKGYLANNAPNLKIYASSRANSSSNSAEYITQMNGVQFSDIPFFKESTSAQYQKVAGSTGGEYQLMRLYAMGADAWLLINHFNELRQVPGYQLSGLTGVLSAGPNCNVERDMTWFQYQDGNVVPVAN</sequence>
<dbReference type="Pfam" id="PF04348">
    <property type="entry name" value="LppC"/>
    <property type="match status" value="1"/>
</dbReference>
<proteinExistence type="inferred from homology"/>
<evidence type="ECO:0000313" key="10">
    <source>
        <dbReference type="Proteomes" id="UP000189549"/>
    </source>
</evidence>
<reference evidence="9 10" key="1">
    <citation type="submission" date="2016-10" db="EMBL/GenBank/DDBJ databases">
        <title>Rodentibacter gen. nov. and new species.</title>
        <authorList>
            <person name="Christensen H."/>
        </authorList>
    </citation>
    <scope>NUCLEOTIDE SEQUENCE [LARGE SCALE GENOMIC DNA]</scope>
    <source>
        <strain evidence="9 10">Ppn157</strain>
    </source>
</reference>
<dbReference type="GO" id="GO:0008360">
    <property type="term" value="P:regulation of cell shape"/>
    <property type="evidence" value="ECO:0007669"/>
    <property type="project" value="UniProtKB-KW"/>
</dbReference>
<evidence type="ECO:0000256" key="1">
    <source>
        <dbReference type="ARBA" id="ARBA00022729"/>
    </source>
</evidence>
<keyword evidence="4 8" id="KW-0472">Membrane</keyword>
<dbReference type="SUPFAM" id="SSF53822">
    <property type="entry name" value="Periplasmic binding protein-like I"/>
    <property type="match status" value="1"/>
</dbReference>
<comment type="subunit">
    <text evidence="8">Interacts with PBP1a.</text>
</comment>
<dbReference type="Gene3D" id="1.25.40.650">
    <property type="match status" value="1"/>
</dbReference>
<evidence type="ECO:0000256" key="3">
    <source>
        <dbReference type="ARBA" id="ARBA00022984"/>
    </source>
</evidence>
<evidence type="ECO:0000256" key="4">
    <source>
        <dbReference type="ARBA" id="ARBA00023136"/>
    </source>
</evidence>
<dbReference type="PANTHER" id="PTHR38038">
    <property type="entry name" value="PENICILLIN-BINDING PROTEIN ACTIVATOR LPOA"/>
    <property type="match status" value="1"/>
</dbReference>
<accession>A0A1V3KX34</accession>
<keyword evidence="3 8" id="KW-0573">Peptidoglycan synthesis</keyword>
<dbReference type="CDD" id="cd06339">
    <property type="entry name" value="PBP1_YraM_LppC_lipoprotein-like"/>
    <property type="match status" value="1"/>
</dbReference>
<evidence type="ECO:0000256" key="2">
    <source>
        <dbReference type="ARBA" id="ARBA00022960"/>
    </source>
</evidence>
<comment type="caution">
    <text evidence="9">The sequence shown here is derived from an EMBL/GenBank/DDBJ whole genome shotgun (WGS) entry which is preliminary data.</text>
</comment>
<evidence type="ECO:0000256" key="7">
    <source>
        <dbReference type="ARBA" id="ARBA00023288"/>
    </source>
</evidence>
<keyword evidence="2 8" id="KW-0133">Cell shape</keyword>
<name>A0A1V3KX34_9PAST</name>
<organism evidence="9 10">
    <name type="scientific">Rodentibacter ratti</name>
    <dbReference type="NCBI Taxonomy" id="1906745"/>
    <lineage>
        <taxon>Bacteria</taxon>
        <taxon>Pseudomonadati</taxon>
        <taxon>Pseudomonadota</taxon>
        <taxon>Gammaproteobacteria</taxon>
        <taxon>Pasteurellales</taxon>
        <taxon>Pasteurellaceae</taxon>
        <taxon>Rodentibacter</taxon>
    </lineage>
</organism>
<evidence type="ECO:0000256" key="5">
    <source>
        <dbReference type="ARBA" id="ARBA00023139"/>
    </source>
</evidence>
<dbReference type="Gene3D" id="1.25.40.10">
    <property type="entry name" value="Tetratricopeptide repeat domain"/>
    <property type="match status" value="1"/>
</dbReference>
<dbReference type="Proteomes" id="UP000189549">
    <property type="component" value="Unassembled WGS sequence"/>
</dbReference>